<feature type="region of interest" description="Disordered" evidence="2">
    <location>
        <begin position="375"/>
        <end position="397"/>
    </location>
</feature>
<sequence>MPPPYSTHVIVNVFRCIAQLVSQNPELLNRVGVFRLAGSREEVEKLLEQVIDKNFSVENLADYILEDGQINNLHLNNVLGMLPLVLKESVLLKTKDPLLNHFMTELKNLLGSENNVENTDAIVQLLDKFIDSLLLSKILDHQRVGEILYHYCYLMHTAGGFHETNLMTWENLAIIMAPHFTNEFGLYPAEDLLGLIQFTNQLKPILECFIAHPDSGIPFKERHADKLEHLANTRHTIIEKLTYMGSESRRIVVAPMKSLMLQASMLRAQIDAVKTQLKDSSLKKKNKKELNRHLEELTEELEKLNIDISELTSKIKKMNHGHAKIKDEIRVISRSEDAVSTHPTQQSDALSSSSSSVRVQLGIFGNNGASSAYLTAEREEGEVDENDYSSLDSAKLT</sequence>
<dbReference type="SUPFAM" id="SSF48350">
    <property type="entry name" value="GTPase activation domain, GAP"/>
    <property type="match status" value="1"/>
</dbReference>
<gene>
    <name evidence="4" type="ORF">NCTC12272_01848</name>
</gene>
<dbReference type="Gene3D" id="1.10.555.10">
    <property type="entry name" value="Rho GTPase activation protein"/>
    <property type="match status" value="1"/>
</dbReference>
<protein>
    <submittedName>
        <fullName evidence="4">RhoGAP domain protein (GTPase activator of small GTPases)</fullName>
    </submittedName>
</protein>
<dbReference type="EMBL" id="LS483412">
    <property type="protein sequence ID" value="SQG90653.1"/>
    <property type="molecule type" value="Genomic_DNA"/>
</dbReference>
<evidence type="ECO:0000259" key="3">
    <source>
        <dbReference type="PROSITE" id="PS50238"/>
    </source>
</evidence>
<dbReference type="RefSeq" id="WP_027221981.1">
    <property type="nucleotide sequence ID" value="NZ_CAAAIJ010000001.1"/>
</dbReference>
<accession>A0AAX2IXP5</accession>
<dbReference type="PROSITE" id="PS50238">
    <property type="entry name" value="RHOGAP"/>
    <property type="match status" value="1"/>
</dbReference>
<proteinExistence type="predicted"/>
<feature type="coiled-coil region" evidence="1">
    <location>
        <begin position="280"/>
        <end position="321"/>
    </location>
</feature>
<name>A0AAX2IXP5_LEGPN</name>
<feature type="domain" description="Rho-GAP" evidence="3">
    <location>
        <begin position="1"/>
        <end position="217"/>
    </location>
</feature>
<feature type="compositionally biased region" description="Polar residues" evidence="2">
    <location>
        <begin position="388"/>
        <end position="397"/>
    </location>
</feature>
<keyword evidence="1" id="KW-0175">Coiled coil</keyword>
<evidence type="ECO:0000313" key="5">
    <source>
        <dbReference type="Proteomes" id="UP000249566"/>
    </source>
</evidence>
<evidence type="ECO:0000256" key="2">
    <source>
        <dbReference type="SAM" id="MobiDB-lite"/>
    </source>
</evidence>
<dbReference type="AlphaFoldDB" id="A0AAX2IXP5"/>
<dbReference type="InterPro" id="IPR008936">
    <property type="entry name" value="Rho_GTPase_activation_prot"/>
</dbReference>
<reference evidence="4 5" key="1">
    <citation type="submission" date="2018-06" db="EMBL/GenBank/DDBJ databases">
        <authorList>
            <consortium name="Pathogen Informatics"/>
            <person name="Doyle S."/>
        </authorList>
    </citation>
    <scope>NUCLEOTIDE SEQUENCE [LARGE SCALE GENOMIC DNA]</scope>
    <source>
        <strain evidence="4 5">NCTC12272</strain>
    </source>
</reference>
<dbReference type="GO" id="GO:0007165">
    <property type="term" value="P:signal transduction"/>
    <property type="evidence" value="ECO:0007669"/>
    <property type="project" value="InterPro"/>
</dbReference>
<dbReference type="Proteomes" id="UP000249566">
    <property type="component" value="Chromosome 1"/>
</dbReference>
<evidence type="ECO:0000256" key="1">
    <source>
        <dbReference type="SAM" id="Coils"/>
    </source>
</evidence>
<dbReference type="InterPro" id="IPR000198">
    <property type="entry name" value="RhoGAP_dom"/>
</dbReference>
<organism evidence="4 5">
    <name type="scientific">Legionella pneumophila subsp. pascullei</name>
    <dbReference type="NCBI Taxonomy" id="91890"/>
    <lineage>
        <taxon>Bacteria</taxon>
        <taxon>Pseudomonadati</taxon>
        <taxon>Pseudomonadota</taxon>
        <taxon>Gammaproteobacteria</taxon>
        <taxon>Legionellales</taxon>
        <taxon>Legionellaceae</taxon>
        <taxon>Legionella</taxon>
    </lineage>
</organism>
<evidence type="ECO:0000313" key="4">
    <source>
        <dbReference type="EMBL" id="SQG90653.1"/>
    </source>
</evidence>